<evidence type="ECO:0000256" key="4">
    <source>
        <dbReference type="ARBA" id="ARBA00022475"/>
    </source>
</evidence>
<feature type="transmembrane region" description="Helical" evidence="8">
    <location>
        <begin position="242"/>
        <end position="262"/>
    </location>
</feature>
<proteinExistence type="inferred from homology"/>
<dbReference type="AlphaFoldDB" id="A0A328PSA7"/>
<feature type="transmembrane region" description="Helical" evidence="8">
    <location>
        <begin position="40"/>
        <end position="58"/>
    </location>
</feature>
<dbReference type="GO" id="GO:0022857">
    <property type="term" value="F:transmembrane transporter activity"/>
    <property type="evidence" value="ECO:0007669"/>
    <property type="project" value="InterPro"/>
</dbReference>
<dbReference type="CDD" id="cd06550">
    <property type="entry name" value="TM_ABC_iron-siderophores_like"/>
    <property type="match status" value="1"/>
</dbReference>
<dbReference type="InterPro" id="IPR000522">
    <property type="entry name" value="ABC_transptr_permease_BtuC"/>
</dbReference>
<evidence type="ECO:0000256" key="3">
    <source>
        <dbReference type="ARBA" id="ARBA00022448"/>
    </source>
</evidence>
<sequence length="376" mass="42149">MSSFLQAYYRPASYIHNFNSSPDSNFKRFNWNSLLSNKKFLLVSLSLVSLFLIGLNLYRKIEGWDLEQILSPLFGFRAPAQKGQEVKGINFLPYQRITWIILASLMAATLLAISGNISQSLLQNPLADSSTLGMMDGAALGLIVLKAFLGSSIGSYYWAHFVVSFFFSFIVFSLILFLFNRRATWERQNLCTMLILFGLMLNIFFRTAIHLIKEYSEVSLKTSFALAIGGAENIYELFPFQFPLIQIAFPIVIVLLLVTRLLSKNLNLAELGFDQAHSLGVNVKLLQFFGYLIILCCNTLTINLVGNIAFLGLISTHIARKLLKTRKYENILPVSAIISICLLLTAITINSYLTYISSSNLIVALGAVSLLFLNKK</sequence>
<evidence type="ECO:0000313" key="10">
    <source>
        <dbReference type="Proteomes" id="UP000249762"/>
    </source>
</evidence>
<feature type="transmembrane region" description="Helical" evidence="8">
    <location>
        <begin position="331"/>
        <end position="349"/>
    </location>
</feature>
<dbReference type="Pfam" id="PF01032">
    <property type="entry name" value="FecCD"/>
    <property type="match status" value="1"/>
</dbReference>
<evidence type="ECO:0000256" key="2">
    <source>
        <dbReference type="ARBA" id="ARBA00007935"/>
    </source>
</evidence>
<feature type="transmembrane region" description="Helical" evidence="8">
    <location>
        <begin position="288"/>
        <end position="310"/>
    </location>
</feature>
<keyword evidence="3" id="KW-0813">Transport</keyword>
<dbReference type="PANTHER" id="PTHR30472:SF25">
    <property type="entry name" value="ABC TRANSPORTER PERMEASE PROTEIN MJ0876-RELATED"/>
    <property type="match status" value="1"/>
</dbReference>
<comment type="subcellular location">
    <subcellularLocation>
        <location evidence="1">Cell membrane</location>
        <topology evidence="1">Multi-pass membrane protein</topology>
    </subcellularLocation>
</comment>
<comment type="caution">
    <text evidence="9">The sequence shown here is derived from an EMBL/GenBank/DDBJ whole genome shotgun (WGS) entry which is preliminary data.</text>
</comment>
<keyword evidence="4" id="KW-1003">Cell membrane</keyword>
<comment type="similarity">
    <text evidence="2">Belongs to the binding-protein-dependent transport system permease family. FecCD subfamily.</text>
</comment>
<reference evidence="10" key="1">
    <citation type="submission" date="2018-06" db="EMBL/GenBank/DDBJ databases">
        <authorList>
            <person name="Martinez Ocampo F."/>
            <person name="Quiroz Castaneda R.E."/>
            <person name="Rojas Lopez X."/>
        </authorList>
    </citation>
    <scope>NUCLEOTIDE SEQUENCE [LARGE SCALE GENOMIC DNA]</scope>
    <source>
        <strain evidence="10">INIFAP02</strain>
    </source>
</reference>
<keyword evidence="5 8" id="KW-0812">Transmembrane</keyword>
<evidence type="ECO:0000256" key="8">
    <source>
        <dbReference type="SAM" id="Phobius"/>
    </source>
</evidence>
<dbReference type="GO" id="GO:0005886">
    <property type="term" value="C:plasma membrane"/>
    <property type="evidence" value="ECO:0007669"/>
    <property type="project" value="UniProtKB-SubCell"/>
</dbReference>
<keyword evidence="6 8" id="KW-1133">Transmembrane helix</keyword>
<dbReference type="InterPro" id="IPR037294">
    <property type="entry name" value="ABC_BtuC-like"/>
</dbReference>
<dbReference type="GO" id="GO:0033214">
    <property type="term" value="P:siderophore-iron import into cell"/>
    <property type="evidence" value="ECO:0007669"/>
    <property type="project" value="TreeGrafter"/>
</dbReference>
<evidence type="ECO:0000256" key="1">
    <source>
        <dbReference type="ARBA" id="ARBA00004651"/>
    </source>
</evidence>
<evidence type="ECO:0000313" key="9">
    <source>
        <dbReference type="EMBL" id="RAO95217.1"/>
    </source>
</evidence>
<dbReference type="RefSeq" id="WP_112665181.1">
    <property type="nucleotide sequence ID" value="NZ_QKVO01000002.1"/>
</dbReference>
<dbReference type="SUPFAM" id="SSF81345">
    <property type="entry name" value="ABC transporter involved in vitamin B12 uptake, BtuC"/>
    <property type="match status" value="1"/>
</dbReference>
<feature type="transmembrane region" description="Helical" evidence="8">
    <location>
        <begin position="97"/>
        <end position="117"/>
    </location>
</feature>
<keyword evidence="7 8" id="KW-0472">Membrane</keyword>
<feature type="transmembrane region" description="Helical" evidence="8">
    <location>
        <begin position="355"/>
        <end position="373"/>
    </location>
</feature>
<dbReference type="EMBL" id="QKVO01000002">
    <property type="protein sequence ID" value="RAO95217.1"/>
    <property type="molecule type" value="Genomic_DNA"/>
</dbReference>
<evidence type="ECO:0000256" key="5">
    <source>
        <dbReference type="ARBA" id="ARBA00022692"/>
    </source>
</evidence>
<dbReference type="OrthoDB" id="9792889at2"/>
<feature type="transmembrane region" description="Helical" evidence="8">
    <location>
        <begin position="191"/>
        <end position="212"/>
    </location>
</feature>
<keyword evidence="10" id="KW-1185">Reference proteome</keyword>
<feature type="transmembrane region" description="Helical" evidence="8">
    <location>
        <begin position="155"/>
        <end position="179"/>
    </location>
</feature>
<name>A0A328PSA7_9MOLU</name>
<protein>
    <submittedName>
        <fullName evidence="9">ABC transporter</fullName>
    </submittedName>
</protein>
<organism evidence="9 10">
    <name type="scientific">Mycoplasma wenyonii</name>
    <dbReference type="NCBI Taxonomy" id="65123"/>
    <lineage>
        <taxon>Bacteria</taxon>
        <taxon>Bacillati</taxon>
        <taxon>Mycoplasmatota</taxon>
        <taxon>Mollicutes</taxon>
        <taxon>Mycoplasmataceae</taxon>
        <taxon>Mycoplasma</taxon>
    </lineage>
</organism>
<accession>A0A328PSA7</accession>
<feature type="transmembrane region" description="Helical" evidence="8">
    <location>
        <begin position="129"/>
        <end position="149"/>
    </location>
</feature>
<evidence type="ECO:0000256" key="7">
    <source>
        <dbReference type="ARBA" id="ARBA00023136"/>
    </source>
</evidence>
<dbReference type="Gene3D" id="1.10.3470.10">
    <property type="entry name" value="ABC transporter involved in vitamin B12 uptake, BtuC"/>
    <property type="match status" value="1"/>
</dbReference>
<evidence type="ECO:0000256" key="6">
    <source>
        <dbReference type="ARBA" id="ARBA00022989"/>
    </source>
</evidence>
<dbReference type="PANTHER" id="PTHR30472">
    <property type="entry name" value="FERRIC ENTEROBACTIN TRANSPORT SYSTEM PERMEASE PROTEIN"/>
    <property type="match status" value="1"/>
</dbReference>
<dbReference type="Proteomes" id="UP000249762">
    <property type="component" value="Unassembled WGS sequence"/>
</dbReference>
<gene>
    <name evidence="9" type="ORF">DNK47_01160</name>
</gene>